<dbReference type="CDD" id="cd03882">
    <property type="entry name" value="M28_nicalin_like"/>
    <property type="match status" value="1"/>
</dbReference>
<dbReference type="InterPro" id="IPR016574">
    <property type="entry name" value="Nicalin"/>
</dbReference>
<keyword evidence="3 10" id="KW-0812">Transmembrane</keyword>
<dbReference type="Gene3D" id="3.40.630.10">
    <property type="entry name" value="Zn peptidases"/>
    <property type="match status" value="1"/>
</dbReference>
<dbReference type="AlphaFoldDB" id="A0AAY4AF02"/>
<name>A0AAY4AF02_9TELE</name>
<gene>
    <name evidence="13" type="primary">zgc:109965</name>
</gene>
<evidence type="ECO:0000256" key="8">
    <source>
        <dbReference type="ARBA" id="ARBA00023180"/>
    </source>
</evidence>
<sequence length="552" mass="62085">MWPKSSAVSVLLLITAQMVCGTALPAASSSYEFNAYRMQHYNLLQEKQGCRGAIVVAEARSSDDHSLMRRCVIMKLTDFTAEHYQDALSQNAAAVLILLPKNISSVPADVVQGFMRAERETLLKDTMMPVYVVPEDEQLLCMYEEVKLAAATRVSSILVRVLHSMVSTTAFQILVSNSYPIKPVTDNAIITLEGVLPGAGEDPQTIVITAHYDSYGLAPWLSFGADSNGSGVTILLELARIFQRLYSDPRSKAPYHLLFSLTGGGKYNFLGTKRWLEENMDHAESSLLHDNVAFVLCLDTLASGDELYIHVSRPPRPGSPLHTFIQKLEQVISSRFPWVHFEMVHKKINLGETTVAWEHERYAVRRIPGFTLSHVEDHKSEVRGSVLDTMSQVDLRKLKRNAVIIAESLAHFMYGLSDKGSPKEIQVFKGQMEILDSRLTALMSFLTSVPRATQLMDREPTHTLLISSLEQELRQHLVQVYKHTFKPDRRDPEVTFFDQMKQPMMMYRVKPAAFDLFLGGCIAAYLGVVYYGIQNFGNIYSRLKLVVKSKSQ</sequence>
<dbReference type="PANTHER" id="PTHR31826">
    <property type="entry name" value="NICALIN"/>
    <property type="match status" value="1"/>
</dbReference>
<evidence type="ECO:0000256" key="2">
    <source>
        <dbReference type="ARBA" id="ARBA00007717"/>
    </source>
</evidence>
<reference evidence="13" key="2">
    <citation type="submission" date="2025-08" db="UniProtKB">
        <authorList>
            <consortium name="Ensembl"/>
        </authorList>
    </citation>
    <scope>IDENTIFICATION</scope>
</reference>
<keyword evidence="7 10" id="KW-0472">Membrane</keyword>
<dbReference type="GeneTree" id="ENSGT00500000044945"/>
<dbReference type="FunFam" id="3.40.630.10:FF:000021">
    <property type="entry name" value="Nicalin"/>
    <property type="match status" value="1"/>
</dbReference>
<evidence type="ECO:0000313" key="14">
    <source>
        <dbReference type="Proteomes" id="UP000694580"/>
    </source>
</evidence>
<dbReference type="Ensembl" id="ENSDCDT00010007874.1">
    <property type="protein sequence ID" value="ENSDCDP00010007497.1"/>
    <property type="gene ID" value="ENSDCDG00010003354.1"/>
</dbReference>
<keyword evidence="14" id="KW-1185">Reference proteome</keyword>
<keyword evidence="4 11" id="KW-0732">Signal</keyword>
<dbReference type="GO" id="GO:0005789">
    <property type="term" value="C:endoplasmic reticulum membrane"/>
    <property type="evidence" value="ECO:0007669"/>
    <property type="project" value="UniProtKB-SubCell"/>
</dbReference>
<keyword evidence="8" id="KW-0325">Glycoprotein</keyword>
<keyword evidence="6 10" id="KW-1133">Transmembrane helix</keyword>
<comment type="similarity">
    <text evidence="2 9">Belongs to the nicastrin family.</text>
</comment>
<evidence type="ECO:0000256" key="11">
    <source>
        <dbReference type="SAM" id="SignalP"/>
    </source>
</evidence>
<evidence type="ECO:0000256" key="6">
    <source>
        <dbReference type="ARBA" id="ARBA00022989"/>
    </source>
</evidence>
<evidence type="ECO:0000256" key="7">
    <source>
        <dbReference type="ARBA" id="ARBA00023136"/>
    </source>
</evidence>
<dbReference type="InterPro" id="IPR007484">
    <property type="entry name" value="Peptidase_M28"/>
</dbReference>
<organism evidence="13 14">
    <name type="scientific">Denticeps clupeoides</name>
    <name type="common">denticle herring</name>
    <dbReference type="NCBI Taxonomy" id="299321"/>
    <lineage>
        <taxon>Eukaryota</taxon>
        <taxon>Metazoa</taxon>
        <taxon>Chordata</taxon>
        <taxon>Craniata</taxon>
        <taxon>Vertebrata</taxon>
        <taxon>Euteleostomi</taxon>
        <taxon>Actinopterygii</taxon>
        <taxon>Neopterygii</taxon>
        <taxon>Teleostei</taxon>
        <taxon>Clupei</taxon>
        <taxon>Clupeiformes</taxon>
        <taxon>Denticipitoidei</taxon>
        <taxon>Denticipitidae</taxon>
        <taxon>Denticeps</taxon>
    </lineage>
</organism>
<protein>
    <recommendedName>
        <fullName evidence="9">Nicalin</fullName>
    </recommendedName>
</protein>
<dbReference type="SUPFAM" id="SSF53187">
    <property type="entry name" value="Zn-dependent exopeptidases"/>
    <property type="match status" value="1"/>
</dbReference>
<comment type="subcellular location">
    <subcellularLocation>
        <location evidence="1">Endoplasmic reticulum membrane</location>
        <topology evidence="1">Single-pass membrane protein</topology>
    </subcellularLocation>
</comment>
<reference evidence="13 14" key="1">
    <citation type="submission" date="2020-06" db="EMBL/GenBank/DDBJ databases">
        <authorList>
            <consortium name="Wellcome Sanger Institute Data Sharing"/>
        </authorList>
    </citation>
    <scope>NUCLEOTIDE SEQUENCE [LARGE SCALE GENOMIC DNA]</scope>
</reference>
<proteinExistence type="inferred from homology"/>
<evidence type="ECO:0000313" key="13">
    <source>
        <dbReference type="Ensembl" id="ENSDCDP00010007497.1"/>
    </source>
</evidence>
<reference evidence="13" key="3">
    <citation type="submission" date="2025-09" db="UniProtKB">
        <authorList>
            <consortium name="Ensembl"/>
        </authorList>
    </citation>
    <scope>IDENTIFICATION</scope>
</reference>
<dbReference type="Proteomes" id="UP000694580">
    <property type="component" value="Chromosome 3"/>
</dbReference>
<feature type="domain" description="Peptidase M28" evidence="12">
    <location>
        <begin position="196"/>
        <end position="404"/>
    </location>
</feature>
<dbReference type="Pfam" id="PF04389">
    <property type="entry name" value="Peptidase_M28"/>
    <property type="match status" value="1"/>
</dbReference>
<keyword evidence="5" id="KW-0256">Endoplasmic reticulum</keyword>
<evidence type="ECO:0000259" key="12">
    <source>
        <dbReference type="Pfam" id="PF04389"/>
    </source>
</evidence>
<feature type="signal peptide" evidence="11">
    <location>
        <begin position="1"/>
        <end position="21"/>
    </location>
</feature>
<evidence type="ECO:0000256" key="4">
    <source>
        <dbReference type="ARBA" id="ARBA00022729"/>
    </source>
</evidence>
<accession>A0AAY4AF02</accession>
<comment type="function">
    <text evidence="9">May antagonize Nodal signaling and subsequent organization of axial structures during mesodermal patterning.</text>
</comment>
<feature type="transmembrane region" description="Helical" evidence="10">
    <location>
        <begin position="512"/>
        <end position="533"/>
    </location>
</feature>
<dbReference type="PIRSF" id="PIRSF011018">
    <property type="entry name" value="Nicalin"/>
    <property type="match status" value="1"/>
</dbReference>
<evidence type="ECO:0000256" key="10">
    <source>
        <dbReference type="SAM" id="Phobius"/>
    </source>
</evidence>
<evidence type="ECO:0000256" key="3">
    <source>
        <dbReference type="ARBA" id="ARBA00022692"/>
    </source>
</evidence>
<evidence type="ECO:0000256" key="9">
    <source>
        <dbReference type="PIRNR" id="PIRNR011018"/>
    </source>
</evidence>
<evidence type="ECO:0000256" key="1">
    <source>
        <dbReference type="ARBA" id="ARBA00004389"/>
    </source>
</evidence>
<evidence type="ECO:0000256" key="5">
    <source>
        <dbReference type="ARBA" id="ARBA00022824"/>
    </source>
</evidence>
<dbReference type="GO" id="GO:0009966">
    <property type="term" value="P:regulation of signal transduction"/>
    <property type="evidence" value="ECO:0007669"/>
    <property type="project" value="InterPro"/>
</dbReference>
<feature type="chain" id="PRO_5044346008" description="Nicalin" evidence="11">
    <location>
        <begin position="22"/>
        <end position="552"/>
    </location>
</feature>